<name>A0A1G2JQ15_9BACT</name>
<evidence type="ECO:0008006" key="3">
    <source>
        <dbReference type="Google" id="ProtNLM"/>
    </source>
</evidence>
<organism evidence="1 2">
    <name type="scientific">Candidatus Staskawiczbacteria bacterium RIFOXYD1_FULL_32_13</name>
    <dbReference type="NCBI Taxonomy" id="1802234"/>
    <lineage>
        <taxon>Bacteria</taxon>
        <taxon>Candidatus Staskawicziibacteriota</taxon>
    </lineage>
</organism>
<reference evidence="1 2" key="1">
    <citation type="journal article" date="2016" name="Nat. Commun.">
        <title>Thousands of microbial genomes shed light on interconnected biogeochemical processes in an aquifer system.</title>
        <authorList>
            <person name="Anantharaman K."/>
            <person name="Brown C.T."/>
            <person name="Hug L.A."/>
            <person name="Sharon I."/>
            <person name="Castelle C.J."/>
            <person name="Probst A.J."/>
            <person name="Thomas B.C."/>
            <person name="Singh A."/>
            <person name="Wilkins M.J."/>
            <person name="Karaoz U."/>
            <person name="Brodie E.L."/>
            <person name="Williams K.H."/>
            <person name="Hubbard S.S."/>
            <person name="Banfield J.F."/>
        </authorList>
    </citation>
    <scope>NUCLEOTIDE SEQUENCE [LARGE SCALE GENOMIC DNA]</scope>
</reference>
<protein>
    <recommendedName>
        <fullName evidence="3">DUF5131 family protein</fullName>
    </recommendedName>
</protein>
<comment type="caution">
    <text evidence="1">The sequence shown here is derived from an EMBL/GenBank/DDBJ whole genome shotgun (WGS) entry which is preliminary data.</text>
</comment>
<sequence length="207" mass="24474">MQKIRKTKIDWTDYSWNPVIGCKHNCLYCYAKRWAKRYGKSFEPAWSENQYRKPYKIKKPSRIFVCSLADLFGDWVPNEWIEKVLQAVKDNPQHTFQFLTKNPKRYLEFEFPSNCWLGVTIDYPNQQKIDLLKKKKDNYKFISFEPLFGNMSGLDISDIDLAIVGAMTGPGAIVPEKEWISSIRHPNIFYKKNIKKYLTKSKSKLKI</sequence>
<evidence type="ECO:0000313" key="1">
    <source>
        <dbReference type="EMBL" id="OGZ89236.1"/>
    </source>
</evidence>
<accession>A0A1G2JQ15</accession>
<dbReference type="Pfam" id="PF07505">
    <property type="entry name" value="DUF5131"/>
    <property type="match status" value="1"/>
</dbReference>
<proteinExistence type="predicted"/>
<gene>
    <name evidence="1" type="ORF">A2561_02390</name>
</gene>
<evidence type="ECO:0000313" key="2">
    <source>
        <dbReference type="Proteomes" id="UP000178935"/>
    </source>
</evidence>
<dbReference type="InterPro" id="IPR011101">
    <property type="entry name" value="DUF5131"/>
</dbReference>
<dbReference type="EMBL" id="MHPU01000009">
    <property type="protein sequence ID" value="OGZ89236.1"/>
    <property type="molecule type" value="Genomic_DNA"/>
</dbReference>
<dbReference type="Proteomes" id="UP000178935">
    <property type="component" value="Unassembled WGS sequence"/>
</dbReference>
<dbReference type="AlphaFoldDB" id="A0A1G2JQ15"/>